<dbReference type="PANTHER" id="PTHR11559">
    <property type="entry name" value="CARBOXYLESTERASE"/>
    <property type="match status" value="1"/>
</dbReference>
<dbReference type="OrthoDB" id="408631at2759"/>
<dbReference type="Pfam" id="PF00135">
    <property type="entry name" value="COesterase"/>
    <property type="match status" value="1"/>
</dbReference>
<feature type="domain" description="Carboxylesterase type B" evidence="4">
    <location>
        <begin position="27"/>
        <end position="389"/>
    </location>
</feature>
<dbReference type="EC" id="3.1.1.-" evidence="3"/>
<evidence type="ECO:0000259" key="4">
    <source>
        <dbReference type="Pfam" id="PF00135"/>
    </source>
</evidence>
<feature type="signal peptide" evidence="3">
    <location>
        <begin position="1"/>
        <end position="21"/>
    </location>
</feature>
<dbReference type="AlphaFoldDB" id="A0A3D8T180"/>
<gene>
    <name evidence="5" type="ORF">BP5796_01674</name>
</gene>
<accession>A0A3D8T180</accession>
<organism evidence="5 6">
    <name type="scientific">Coleophoma crateriformis</name>
    <dbReference type="NCBI Taxonomy" id="565419"/>
    <lineage>
        <taxon>Eukaryota</taxon>
        <taxon>Fungi</taxon>
        <taxon>Dikarya</taxon>
        <taxon>Ascomycota</taxon>
        <taxon>Pezizomycotina</taxon>
        <taxon>Leotiomycetes</taxon>
        <taxon>Helotiales</taxon>
        <taxon>Dermateaceae</taxon>
        <taxon>Coleophoma</taxon>
    </lineage>
</organism>
<protein>
    <recommendedName>
        <fullName evidence="3">Carboxylic ester hydrolase</fullName>
        <ecNumber evidence="3">3.1.1.-</ecNumber>
    </recommendedName>
</protein>
<reference evidence="5 6" key="1">
    <citation type="journal article" date="2018" name="IMA Fungus">
        <title>IMA Genome-F 9: Draft genome sequence of Annulohypoxylon stygium, Aspergillus mulundensis, Berkeleyomyces basicola (syn. Thielaviopsis basicola), Ceratocystis smalleyi, two Cercospora beticola strains, Coleophoma cylindrospora, Fusarium fracticaudum, Phialophora cf. hyalina, and Morchella septimelata.</title>
        <authorList>
            <person name="Wingfield B.D."/>
            <person name="Bills G.F."/>
            <person name="Dong Y."/>
            <person name="Huang W."/>
            <person name="Nel W.J."/>
            <person name="Swalarsk-Parry B.S."/>
            <person name="Vaghefi N."/>
            <person name="Wilken P.M."/>
            <person name="An Z."/>
            <person name="de Beer Z.W."/>
            <person name="De Vos L."/>
            <person name="Chen L."/>
            <person name="Duong T.A."/>
            <person name="Gao Y."/>
            <person name="Hammerbacher A."/>
            <person name="Kikkert J.R."/>
            <person name="Li Y."/>
            <person name="Li H."/>
            <person name="Li K."/>
            <person name="Li Q."/>
            <person name="Liu X."/>
            <person name="Ma X."/>
            <person name="Naidoo K."/>
            <person name="Pethybridge S.J."/>
            <person name="Sun J."/>
            <person name="Steenkamp E.T."/>
            <person name="van der Nest M.A."/>
            <person name="van Wyk S."/>
            <person name="Wingfield M.J."/>
            <person name="Xiong C."/>
            <person name="Yue Q."/>
            <person name="Zhang X."/>
        </authorList>
    </citation>
    <scope>NUCLEOTIDE SEQUENCE [LARGE SCALE GENOMIC DNA]</scope>
    <source>
        <strain evidence="5 6">BP5796</strain>
    </source>
</reference>
<dbReference type="InterPro" id="IPR019826">
    <property type="entry name" value="Carboxylesterase_B_AS"/>
</dbReference>
<dbReference type="EMBL" id="PDLN01000002">
    <property type="protein sequence ID" value="RDW92280.1"/>
    <property type="molecule type" value="Genomic_DNA"/>
</dbReference>
<keyword evidence="3" id="KW-0732">Signal</keyword>
<dbReference type="PROSITE" id="PS00122">
    <property type="entry name" value="CARBOXYLESTERASE_B_1"/>
    <property type="match status" value="1"/>
</dbReference>
<evidence type="ECO:0000313" key="6">
    <source>
        <dbReference type="Proteomes" id="UP000256328"/>
    </source>
</evidence>
<keyword evidence="6" id="KW-1185">Reference proteome</keyword>
<dbReference type="InterPro" id="IPR029058">
    <property type="entry name" value="AB_hydrolase_fold"/>
</dbReference>
<dbReference type="Proteomes" id="UP000256328">
    <property type="component" value="Unassembled WGS sequence"/>
</dbReference>
<dbReference type="InterPro" id="IPR050309">
    <property type="entry name" value="Type-B_Carboxylest/Lipase"/>
</dbReference>
<dbReference type="GO" id="GO:0016787">
    <property type="term" value="F:hydrolase activity"/>
    <property type="evidence" value="ECO:0007669"/>
    <property type="project" value="UniProtKB-KW"/>
</dbReference>
<comment type="similarity">
    <text evidence="1 3">Belongs to the type-B carboxylesterase/lipase family.</text>
</comment>
<feature type="chain" id="PRO_5017496380" description="Carboxylic ester hydrolase" evidence="3">
    <location>
        <begin position="22"/>
        <end position="522"/>
    </location>
</feature>
<keyword evidence="2 3" id="KW-0378">Hydrolase</keyword>
<dbReference type="Gene3D" id="3.40.50.1820">
    <property type="entry name" value="alpha/beta hydrolase"/>
    <property type="match status" value="1"/>
</dbReference>
<sequence>MQPLLGGLLLNLSYLIALCSASNGGLTVSTSTGSFTGMLNPRYNNVREFRSVPYAKPPVGERRWLPPAKLSRSFKHSTSIRFPPSCPQYVSGIHSVWSDIVPQYVINDGNFNTTAGLQAQSTAEDCLKLAIWTPANATRNSGLPVLMFMTGGGFSTGGIDIDYQLPPSWVSRTQSHIVVTINYRVNIMGFPNAAGLDDQNLGILDQRMALKWLHANVRSFGGNPNAITLWGQSAGSMSTSYHSYAYHRNPIAAGYFMQSGTALKPLKTPDVTHTNFTFVAKNLGCDFPEDADAELDCMRQVPINMIINFWGQYSDSGKKPALRFAPIADERIIFSNYTARAEAGLVAKVPAISSNTANEAASLYTYPVNNVTAGPYQVAVDASTLSDWICDSANSSALRKAGGLTTYRYQHASNFSNVSPLDWMGAYHASDLPFNFGTYGIVRGNGTDFEREVSETMQSYIYAFITDPENGPRQLGWVPFDPDAANGGTMLRFGADGLAVQNVTGNEVDGPCFGIGTYDSSP</sequence>
<dbReference type="InterPro" id="IPR002018">
    <property type="entry name" value="CarbesteraseB"/>
</dbReference>
<dbReference type="SUPFAM" id="SSF53474">
    <property type="entry name" value="alpha/beta-Hydrolases"/>
    <property type="match status" value="1"/>
</dbReference>
<proteinExistence type="inferred from homology"/>
<name>A0A3D8T180_9HELO</name>
<comment type="caution">
    <text evidence="5">The sequence shown here is derived from an EMBL/GenBank/DDBJ whole genome shotgun (WGS) entry which is preliminary data.</text>
</comment>
<evidence type="ECO:0000256" key="2">
    <source>
        <dbReference type="ARBA" id="ARBA00022801"/>
    </source>
</evidence>
<evidence type="ECO:0000256" key="3">
    <source>
        <dbReference type="RuleBase" id="RU361235"/>
    </source>
</evidence>
<evidence type="ECO:0000313" key="5">
    <source>
        <dbReference type="EMBL" id="RDW92280.1"/>
    </source>
</evidence>
<evidence type="ECO:0000256" key="1">
    <source>
        <dbReference type="ARBA" id="ARBA00005964"/>
    </source>
</evidence>